<evidence type="ECO:0000313" key="3">
    <source>
        <dbReference type="Proteomes" id="UP000233551"/>
    </source>
</evidence>
<accession>A0A2I0IBY3</accession>
<sequence length="273" mass="29976">MSGSQVQPPTRTTADSDFRPLGIRRRSTPELESLIARPGHPQQTTIAPAIKPAPGRVTSNRPSSKVGFRQVKHTATPGAEHRQSNFIAMRMEPQGASPPTNPWLPRTAGRAPKASEVVKGCATPFKPTMFKEEQTIGDHHQSPRMRRSFRSKFRSLKSSRSFGLIRPNFHSFGSARSIPVIQVHPSSCIRVHPGHIQVYPGLSAFGSIPVIQVYPGLSAFGSIPVSFGSIPVLISRAMSHYIQARHEQPWGNVIRAVAGRKKGMLLIIFGYIL</sequence>
<comment type="caution">
    <text evidence="2">The sequence shown here is derived from an EMBL/GenBank/DDBJ whole genome shotgun (WGS) entry which is preliminary data.</text>
</comment>
<proteinExistence type="predicted"/>
<evidence type="ECO:0000256" key="1">
    <source>
        <dbReference type="SAM" id="MobiDB-lite"/>
    </source>
</evidence>
<reference evidence="2 3" key="1">
    <citation type="submission" date="2017-11" db="EMBL/GenBank/DDBJ databases">
        <title>De-novo sequencing of pomegranate (Punica granatum L.) genome.</title>
        <authorList>
            <person name="Akparov Z."/>
            <person name="Amiraslanov A."/>
            <person name="Hajiyeva S."/>
            <person name="Abbasov M."/>
            <person name="Kaur K."/>
            <person name="Hamwieh A."/>
            <person name="Solovyev V."/>
            <person name="Salamov A."/>
            <person name="Braich B."/>
            <person name="Kosarev P."/>
            <person name="Mahmoud A."/>
            <person name="Hajiyev E."/>
            <person name="Babayeva S."/>
            <person name="Izzatullayeva V."/>
            <person name="Mammadov A."/>
            <person name="Mammadov A."/>
            <person name="Sharifova S."/>
            <person name="Ojaghi J."/>
            <person name="Eynullazada K."/>
            <person name="Bayramov B."/>
            <person name="Abdulazimova A."/>
            <person name="Shahmuradov I."/>
        </authorList>
    </citation>
    <scope>NUCLEOTIDE SEQUENCE [LARGE SCALE GENOMIC DNA]</scope>
    <source>
        <strain evidence="3">cv. AG2017</strain>
        <tissue evidence="2">Leaf</tissue>
    </source>
</reference>
<organism evidence="2 3">
    <name type="scientific">Punica granatum</name>
    <name type="common">Pomegranate</name>
    <dbReference type="NCBI Taxonomy" id="22663"/>
    <lineage>
        <taxon>Eukaryota</taxon>
        <taxon>Viridiplantae</taxon>
        <taxon>Streptophyta</taxon>
        <taxon>Embryophyta</taxon>
        <taxon>Tracheophyta</taxon>
        <taxon>Spermatophyta</taxon>
        <taxon>Magnoliopsida</taxon>
        <taxon>eudicotyledons</taxon>
        <taxon>Gunneridae</taxon>
        <taxon>Pentapetalae</taxon>
        <taxon>rosids</taxon>
        <taxon>malvids</taxon>
        <taxon>Myrtales</taxon>
        <taxon>Lythraceae</taxon>
        <taxon>Punica</taxon>
    </lineage>
</organism>
<dbReference type="EMBL" id="PGOL01003357">
    <property type="protein sequence ID" value="PKI41495.1"/>
    <property type="molecule type" value="Genomic_DNA"/>
</dbReference>
<evidence type="ECO:0000313" key="2">
    <source>
        <dbReference type="EMBL" id="PKI41495.1"/>
    </source>
</evidence>
<dbReference type="Proteomes" id="UP000233551">
    <property type="component" value="Unassembled WGS sequence"/>
</dbReference>
<feature type="compositionally biased region" description="Polar residues" evidence="1">
    <location>
        <begin position="1"/>
        <end position="15"/>
    </location>
</feature>
<protein>
    <submittedName>
        <fullName evidence="2">Uncharacterized protein</fullName>
    </submittedName>
</protein>
<gene>
    <name evidence="2" type="ORF">CRG98_038114</name>
</gene>
<dbReference type="AlphaFoldDB" id="A0A2I0IBY3"/>
<keyword evidence="3" id="KW-1185">Reference proteome</keyword>
<name>A0A2I0IBY3_PUNGR</name>
<feature type="region of interest" description="Disordered" evidence="1">
    <location>
        <begin position="1"/>
        <end position="67"/>
    </location>
</feature>